<dbReference type="SUPFAM" id="SSF51735">
    <property type="entry name" value="NAD(P)-binding Rossmann-fold domains"/>
    <property type="match status" value="1"/>
</dbReference>
<dbReference type="GO" id="GO:0006574">
    <property type="term" value="P:L-valine catabolic process"/>
    <property type="evidence" value="ECO:0007669"/>
    <property type="project" value="TreeGrafter"/>
</dbReference>
<evidence type="ECO:0000256" key="1">
    <source>
        <dbReference type="ARBA" id="ARBA00023002"/>
    </source>
</evidence>
<dbReference type="PANTHER" id="PTHR22981:SF81">
    <property type="entry name" value="DEHYDROGENASE, PUTATIVE-RELATED"/>
    <property type="match status" value="1"/>
</dbReference>
<organism evidence="6 7">
    <name type="scientific">Microdochium bolleyi</name>
    <dbReference type="NCBI Taxonomy" id="196109"/>
    <lineage>
        <taxon>Eukaryota</taxon>
        <taxon>Fungi</taxon>
        <taxon>Dikarya</taxon>
        <taxon>Ascomycota</taxon>
        <taxon>Pezizomycotina</taxon>
        <taxon>Sordariomycetes</taxon>
        <taxon>Xylariomycetidae</taxon>
        <taxon>Xylariales</taxon>
        <taxon>Microdochiaceae</taxon>
        <taxon>Microdochium</taxon>
    </lineage>
</organism>
<dbReference type="OrthoDB" id="21615at2759"/>
<evidence type="ECO:0000256" key="2">
    <source>
        <dbReference type="ARBA" id="ARBA00023027"/>
    </source>
</evidence>
<dbReference type="Gene3D" id="3.40.50.720">
    <property type="entry name" value="NAD(P)-binding Rossmann-like Domain"/>
    <property type="match status" value="1"/>
</dbReference>
<dbReference type="Pfam" id="PF14833">
    <property type="entry name" value="NAD_binding_11"/>
    <property type="match status" value="1"/>
</dbReference>
<reference evidence="7" key="1">
    <citation type="submission" date="2016-02" db="EMBL/GenBank/DDBJ databases">
        <title>Draft genome sequence of Microdochium bolleyi, a fungal endophyte of beachgrass.</title>
        <authorList>
            <consortium name="DOE Joint Genome Institute"/>
            <person name="David A.S."/>
            <person name="May G."/>
            <person name="Haridas S."/>
            <person name="Lim J."/>
            <person name="Wang M."/>
            <person name="Labutti K."/>
            <person name="Lipzen A."/>
            <person name="Barry K."/>
            <person name="Grigoriev I.V."/>
        </authorList>
    </citation>
    <scope>NUCLEOTIDE SEQUENCE [LARGE SCALE GENOMIC DNA]</scope>
    <source>
        <strain evidence="7">J235TASD1</strain>
    </source>
</reference>
<dbReference type="Proteomes" id="UP000070501">
    <property type="component" value="Unassembled WGS sequence"/>
</dbReference>
<feature type="active site" evidence="3">
    <location>
        <position position="190"/>
    </location>
</feature>
<dbReference type="PANTHER" id="PTHR22981">
    <property type="entry name" value="3-HYDROXYISOBUTYRATE DEHYDROGENASE-RELATED"/>
    <property type="match status" value="1"/>
</dbReference>
<dbReference type="EMBL" id="KQ964257">
    <property type="protein sequence ID" value="KXJ88647.1"/>
    <property type="molecule type" value="Genomic_DNA"/>
</dbReference>
<dbReference type="Pfam" id="PF03446">
    <property type="entry name" value="NAD_binding_2"/>
    <property type="match status" value="1"/>
</dbReference>
<name>A0A136IUQ5_9PEZI</name>
<dbReference type="AlphaFoldDB" id="A0A136IUQ5"/>
<keyword evidence="7" id="KW-1185">Reference proteome</keyword>
<dbReference type="Gene3D" id="1.10.1040.10">
    <property type="entry name" value="N-(1-d-carboxylethyl)-l-norvaline Dehydrogenase, domain 2"/>
    <property type="match status" value="1"/>
</dbReference>
<proteinExistence type="predicted"/>
<evidence type="ECO:0000259" key="4">
    <source>
        <dbReference type="Pfam" id="PF03446"/>
    </source>
</evidence>
<dbReference type="InterPro" id="IPR006115">
    <property type="entry name" value="6PGDH_NADP-bd"/>
</dbReference>
<evidence type="ECO:0000313" key="7">
    <source>
        <dbReference type="Proteomes" id="UP000070501"/>
    </source>
</evidence>
<feature type="domain" description="6-phosphogluconate dehydrogenase NADP-binding" evidence="4">
    <location>
        <begin position="9"/>
        <end position="181"/>
    </location>
</feature>
<dbReference type="GO" id="GO:0051287">
    <property type="term" value="F:NAD binding"/>
    <property type="evidence" value="ECO:0007669"/>
    <property type="project" value="InterPro"/>
</dbReference>
<gene>
    <name evidence="6" type="ORF">Micbo1qcDRAFT_213730</name>
</gene>
<dbReference type="GO" id="GO:0005739">
    <property type="term" value="C:mitochondrion"/>
    <property type="evidence" value="ECO:0007669"/>
    <property type="project" value="TreeGrafter"/>
</dbReference>
<feature type="domain" description="3-hydroxyisobutyrate dehydrogenase-like NAD-binding" evidence="5">
    <location>
        <begin position="184"/>
        <end position="311"/>
    </location>
</feature>
<evidence type="ECO:0000313" key="6">
    <source>
        <dbReference type="EMBL" id="KXJ88647.1"/>
    </source>
</evidence>
<protein>
    <submittedName>
        <fullName evidence="6">3-hydroxyisobutyrate dehydrogenase</fullName>
    </submittedName>
</protein>
<dbReference type="InterPro" id="IPR008927">
    <property type="entry name" value="6-PGluconate_DH-like_C_sf"/>
</dbReference>
<keyword evidence="2" id="KW-0520">NAD</keyword>
<dbReference type="InterPro" id="IPR013328">
    <property type="entry name" value="6PGD_dom2"/>
</dbReference>
<dbReference type="InterPro" id="IPR015815">
    <property type="entry name" value="HIBADH-related"/>
</dbReference>
<keyword evidence="1" id="KW-0560">Oxidoreductase</keyword>
<dbReference type="STRING" id="196109.A0A136IUQ5"/>
<dbReference type="GO" id="GO:0050661">
    <property type="term" value="F:NADP binding"/>
    <property type="evidence" value="ECO:0007669"/>
    <property type="project" value="InterPro"/>
</dbReference>
<dbReference type="InParanoid" id="A0A136IUQ5"/>
<dbReference type="InterPro" id="IPR036291">
    <property type="entry name" value="NAD(P)-bd_dom_sf"/>
</dbReference>
<accession>A0A136IUQ5</accession>
<evidence type="ECO:0000259" key="5">
    <source>
        <dbReference type="Pfam" id="PF14833"/>
    </source>
</evidence>
<evidence type="ECO:0000256" key="3">
    <source>
        <dbReference type="PIRSR" id="PIRSR000103-1"/>
    </source>
</evidence>
<sequence>MASITEARYGFIGIGQMGWGMALNIRKKIPASAKMVICEVSEARRTAFIEQVEATGQRVEVARTPREVAERADIIVTMLPKREHVHHVYTDKENGLLSIAPQDRKIRFVECSTIEAATSTEVGQEVARSGLGSFVDAPVSGGPNGANAGTLTLMVGAASEADYDSALPVLEMMGQNIFYCGAPGAGLASKQINNYLSAASTVAVCEAMNMGVKAGLDPKVLAALINVSSGRCYNSKEQNPVKGVTPGAASENDFAGGFSVELCKGVLEMAVALAKDVDAQLLLGDTILKLYGKAVADERTKGRDSRSVYRLIADGDA</sequence>
<dbReference type="PIRSF" id="PIRSF000103">
    <property type="entry name" value="HIBADH"/>
    <property type="match status" value="1"/>
</dbReference>
<dbReference type="GO" id="GO:0008442">
    <property type="term" value="F:3-hydroxyisobutyrate dehydrogenase activity"/>
    <property type="evidence" value="ECO:0007669"/>
    <property type="project" value="TreeGrafter"/>
</dbReference>
<dbReference type="SUPFAM" id="SSF48179">
    <property type="entry name" value="6-phosphogluconate dehydrogenase C-terminal domain-like"/>
    <property type="match status" value="1"/>
</dbReference>
<dbReference type="InterPro" id="IPR029154">
    <property type="entry name" value="HIBADH-like_NADP-bd"/>
</dbReference>